<protein>
    <submittedName>
        <fullName evidence="1">Transporter</fullName>
    </submittedName>
</protein>
<sequence length="307" mass="34739">MRSSERNLLVAIIVLIVGMLLVLLPVYVRADNARDWQNMPKDKNLVFGYYSNIHTNTSIDSALPVDGASVDADLYLLRYARSFDIDGRISAIQIIQPYASVTASLDNARYFTGSLSHENLGDTQVIFAHNLFGAPALSEEEFRRWQPEMFLSAAMWLTLPTGDYDSSNTINIGANRWSFKPELAFGLPLGSSWLELNSWVSFYTDNKDYQQNSRLEQRPLYTLEGHWSYTLSPALWLSFDGSWAKGGETRVDGQLQDDEQENILLGGSVGFMLSPHFGGMVAYTDTAKHRDASPDITTWTFRLQYFW</sequence>
<comment type="caution">
    <text evidence="1">The sequence shown here is derived from an EMBL/GenBank/DDBJ whole genome shotgun (WGS) entry which is preliminary data.</text>
</comment>
<reference evidence="1" key="1">
    <citation type="submission" date="2022-09" db="EMBL/GenBank/DDBJ databases">
        <title>Intensive care unit water sources are persistently colonized with multi-drug resistant bacteria and are the site of extensive horizontal gene transfer of antibiotic resistance genes.</title>
        <authorList>
            <person name="Diorio-Toth L."/>
        </authorList>
    </citation>
    <scope>NUCLEOTIDE SEQUENCE</scope>
    <source>
        <strain evidence="1">GD04139</strain>
    </source>
</reference>
<dbReference type="Pfam" id="PF13557">
    <property type="entry name" value="Phenol_MetA_deg"/>
    <property type="match status" value="1"/>
</dbReference>
<accession>A0AAW6S9E9</accession>
<dbReference type="AlphaFoldDB" id="A0AAW6S9E9"/>
<organism evidence="1 2">
    <name type="scientific">Enterobacter cloacae</name>
    <dbReference type="NCBI Taxonomy" id="550"/>
    <lineage>
        <taxon>Bacteria</taxon>
        <taxon>Pseudomonadati</taxon>
        <taxon>Pseudomonadota</taxon>
        <taxon>Gammaproteobacteria</taxon>
        <taxon>Enterobacterales</taxon>
        <taxon>Enterobacteriaceae</taxon>
        <taxon>Enterobacter</taxon>
        <taxon>Enterobacter cloacae complex</taxon>
    </lineage>
</organism>
<evidence type="ECO:0000313" key="1">
    <source>
        <dbReference type="EMBL" id="MDH0197565.1"/>
    </source>
</evidence>
<dbReference type="RefSeq" id="WP_058679328.1">
    <property type="nucleotide sequence ID" value="NZ_CBCYAB010000005.1"/>
</dbReference>
<evidence type="ECO:0000313" key="2">
    <source>
        <dbReference type="Proteomes" id="UP001158360"/>
    </source>
</evidence>
<dbReference type="Proteomes" id="UP001158360">
    <property type="component" value="Unassembled WGS sequence"/>
</dbReference>
<proteinExistence type="predicted"/>
<name>A0AAW6S9E9_ENTCL</name>
<dbReference type="EMBL" id="JAODZM010000032">
    <property type="protein sequence ID" value="MDH0197565.1"/>
    <property type="molecule type" value="Genomic_DNA"/>
</dbReference>
<gene>
    <name evidence="1" type="ORF">N7383_18210</name>
</gene>
<dbReference type="InterPro" id="IPR025737">
    <property type="entry name" value="FApF"/>
</dbReference>